<dbReference type="SUPFAM" id="SSF52540">
    <property type="entry name" value="P-loop containing nucleoside triphosphate hydrolases"/>
    <property type="match status" value="1"/>
</dbReference>
<proteinExistence type="inferred from homology"/>
<dbReference type="InterPro" id="IPR027417">
    <property type="entry name" value="P-loop_NTPase"/>
</dbReference>
<dbReference type="PANTHER" id="PTHR43572:SF49">
    <property type="entry name" value="PROTEIN SMAX1-LIKE 8"/>
    <property type="match status" value="1"/>
</dbReference>
<dbReference type="Pfam" id="PF26587">
    <property type="entry name" value="AAA_lid_SMAX1"/>
    <property type="match status" value="1"/>
</dbReference>
<evidence type="ECO:0000313" key="8">
    <source>
        <dbReference type="Proteomes" id="UP000593562"/>
    </source>
</evidence>
<dbReference type="Pfam" id="PF23569">
    <property type="entry name" value="NBD_SMAX1"/>
    <property type="match status" value="2"/>
</dbReference>
<sequence>MPTPVSAARQCLTAESAHALDEAVSVARRRGHSQTTSLHAVSAIFSLPASILRDACARARSAAYSPRLQFKALELCLSVSLDRVSSSQLSGDPPVSNSLMAAIKRSQANQRRHPDNFHLYHQISQNQSAMSCIKVELQHLVLSILDDPVVSRVFGEAGFRSSEIKLAILRPLPQQLFKYPRSRIPPLFLCNLTDNPDPGPIRRGASFSFSGFPNFLEGDENCKRIAEVLGRPKERNPLLVGLYAHDALATFVDVIERKKNNTSILPIVLSGSCVISIGKDISKLIDENSDRRTVDMKFEELSRLVDRNSGPGLILNYGDLDSFFSSDNNGASSGEVVNYIVAHLTRLLQLHNKMWLIGATVSYEPYLKCLSRFPSIEKDWDMQVLPINSLKPSLPSSYPKSSLMGSFVPFGGFFSSPSDSRCSLSTSYQCLSRCHQCDERCAQEVISISKEGTTASVSDHYQSSLSSCLHMAEISTDKRLDLIKDDGMVLSTKVAGAERKWDDICWRLHHTRPPERNINSTQFPTAVGFQVAEDKIKNCDGSINNCVEVSSSIQMDLQKNSKVRSDVPAFSKPKNENFLSMSWERPFTAEDIGSSSRKSPCSLSNSSIGDGFLTSPPSLTSVTTDLGLGITCRTATRFISIQLDQSSMINITWNAKLKCNSSRERERERGLAMPTPVSAARQCLTAESAHALDEAVSVARRRGHSQTTSLHAVSAIFSLPASILRDACARARSAAYSPRLQFKALELCLSVSLDRVSSSQLSGDPPVSNSLMAAIKRSQANQRRHPDNFHLYHQISQNQSAMSCIKVELQHLVLSILDDPVVSRVFGEAGFRSSEIKLAILRPLPQQLFKYPRSRIPPLFLCNLTDNPDPGPIRRGASFSFSGFPNFLEGDENCKRITEVLGRPKERNPLLVGLYAHDALATFVDVIERKKNNTSILPIVLSGSCVISIGKDISKLIDENSDRRTVDMKFEELSRLVDRNSGPGLILNYGDLDSFFSSDNNGASSGEVVNYIVAHLTRLLQLHNKVWLIGATVSYEPYLKCLSRFPSIEKDWDMQVLPINSLKPSLPSSYPKSSLMGSFVPFGGFFSSPSDSRCSLSTSYQCLSRCRQCDERCAQEVISISKEGTTASVSDHYQSSLSSCLHMAEISTDKRLDLIKDDGMVLSTKVAGAERKWDDICWRLHHTRPPERNINSTQFPTAVGFQVAEDKIKNCDGSINNCVEVSSSIQMDLQKNSKVRSDVPAFSKPKNENFLSMSWERPFTAEDIGSSSRKSPCSLSNSSIGDGFLTSPPSLTSVTTDLGLGITCRTATSNEFRKSEEQNSMKFTQKSSGCFSANVDIGNGTISDDHARFSSSSCPDSYGQFDPNNFKMLYKAVTERVGWQDEAVHIICQTVVQCRERNETRRGTNPRRDIWFNFAGPDPCGKRKIAASLAELIYGSREYLVLADLSSSYDARFRGKTAIDYIAEELGKKGFAIVFLESVDKADLVVQSSLSQALWSGKFPDSYGREVSTTNAIFVITSTAVDTRIVSSPEKPPTYSEEKILGAKAWLMMMLNEDTVQGDTSQNLVMSFTVRKGCPVVANKRKLFRRTEIIEQNDVPDFVKRVNKTSIKNLDLNIPSGETEMQEINEENTYCASMSDNSKAWLQDFLDWVDKTVVFKPFDFDGLANNLLAKISNSFHSIVGSECMLEIESKVTEQLLAAAYFCERNEVVENWVEQVLSRGFMEVQKRFR</sequence>
<protein>
    <recommendedName>
        <fullName evidence="6">Clp R domain-containing protein</fullName>
    </recommendedName>
</protein>
<dbReference type="FunCoup" id="A0A7J7CWJ2">
    <property type="interactions" value="2163"/>
</dbReference>
<organism evidence="7 8">
    <name type="scientific">Tripterygium wilfordii</name>
    <name type="common">Thunder God vine</name>
    <dbReference type="NCBI Taxonomy" id="458696"/>
    <lineage>
        <taxon>Eukaryota</taxon>
        <taxon>Viridiplantae</taxon>
        <taxon>Streptophyta</taxon>
        <taxon>Embryophyta</taxon>
        <taxon>Tracheophyta</taxon>
        <taxon>Spermatophyta</taxon>
        <taxon>Magnoliopsida</taxon>
        <taxon>eudicotyledons</taxon>
        <taxon>Gunneridae</taxon>
        <taxon>Pentapetalae</taxon>
        <taxon>rosids</taxon>
        <taxon>fabids</taxon>
        <taxon>Celastrales</taxon>
        <taxon>Celastraceae</taxon>
        <taxon>Tripterygium</taxon>
    </lineage>
</organism>
<evidence type="ECO:0000256" key="2">
    <source>
        <dbReference type="ARBA" id="ARBA00022737"/>
    </source>
</evidence>
<comment type="similarity">
    <text evidence="1">Belongs to the ClpA/ClpB family.</text>
</comment>
<dbReference type="GO" id="GO:0016887">
    <property type="term" value="F:ATP hydrolysis activity"/>
    <property type="evidence" value="ECO:0007669"/>
    <property type="project" value="InterPro"/>
</dbReference>
<dbReference type="Gene3D" id="1.10.1780.10">
    <property type="entry name" value="Clp, N-terminal domain"/>
    <property type="match status" value="2"/>
</dbReference>
<dbReference type="Pfam" id="PF07724">
    <property type="entry name" value="AAA_2"/>
    <property type="match status" value="1"/>
</dbReference>
<evidence type="ECO:0000313" key="7">
    <source>
        <dbReference type="EMBL" id="KAF5738450.1"/>
    </source>
</evidence>
<dbReference type="InterPro" id="IPR003959">
    <property type="entry name" value="ATPase_AAA_core"/>
</dbReference>
<name>A0A7J7CWJ2_TRIWF</name>
<accession>A0A7J7CWJ2</accession>
<dbReference type="InterPro" id="IPR058680">
    <property type="entry name" value="NBD_SMAX1-like"/>
</dbReference>
<keyword evidence="2 5" id="KW-0677">Repeat</keyword>
<dbReference type="InterPro" id="IPR051650">
    <property type="entry name" value="SL_signaling_regulator"/>
</dbReference>
<evidence type="ECO:0000256" key="5">
    <source>
        <dbReference type="PROSITE-ProRule" id="PRU01251"/>
    </source>
</evidence>
<evidence type="ECO:0000259" key="6">
    <source>
        <dbReference type="PROSITE" id="PS51903"/>
    </source>
</evidence>
<feature type="domain" description="Clp R" evidence="6">
    <location>
        <begin position="8"/>
        <end position="174"/>
    </location>
</feature>
<keyword evidence="3" id="KW-0805">Transcription regulation</keyword>
<dbReference type="GO" id="GO:0005524">
    <property type="term" value="F:ATP binding"/>
    <property type="evidence" value="ECO:0007669"/>
    <property type="project" value="InterPro"/>
</dbReference>
<dbReference type="PANTHER" id="PTHR43572">
    <property type="entry name" value="CHAPERONE PROTEIN CLPD, CHLOROPLASTIC"/>
    <property type="match status" value="1"/>
</dbReference>
<comment type="caution">
    <text evidence="7">The sequence shown here is derived from an EMBL/GenBank/DDBJ whole genome shotgun (WGS) entry which is preliminary data.</text>
</comment>
<feature type="domain" description="Clp R" evidence="6">
    <location>
        <begin position="680"/>
        <end position="846"/>
    </location>
</feature>
<dbReference type="EMBL" id="JAAARO010000013">
    <property type="protein sequence ID" value="KAF5738450.1"/>
    <property type="molecule type" value="Genomic_DNA"/>
</dbReference>
<reference evidence="7 8" key="1">
    <citation type="journal article" date="2020" name="Nat. Commun.">
        <title>Genome of Tripterygium wilfordii and identification of cytochrome P450 involved in triptolide biosynthesis.</title>
        <authorList>
            <person name="Tu L."/>
            <person name="Su P."/>
            <person name="Zhang Z."/>
            <person name="Gao L."/>
            <person name="Wang J."/>
            <person name="Hu T."/>
            <person name="Zhou J."/>
            <person name="Zhang Y."/>
            <person name="Zhao Y."/>
            <person name="Liu Y."/>
            <person name="Song Y."/>
            <person name="Tong Y."/>
            <person name="Lu Y."/>
            <person name="Yang J."/>
            <person name="Xu C."/>
            <person name="Jia M."/>
            <person name="Peters R.J."/>
            <person name="Huang L."/>
            <person name="Gao W."/>
        </authorList>
    </citation>
    <scope>NUCLEOTIDE SEQUENCE [LARGE SCALE GENOMIC DNA]</scope>
    <source>
        <strain evidence="8">cv. XIE 37</strain>
        <tissue evidence="7">Leaf</tissue>
    </source>
</reference>
<evidence type="ECO:0000256" key="4">
    <source>
        <dbReference type="ARBA" id="ARBA00023163"/>
    </source>
</evidence>
<gene>
    <name evidence="7" type="ORF">HS088_TW13G01349</name>
</gene>
<dbReference type="InterPro" id="IPR004176">
    <property type="entry name" value="Clp_R_N"/>
</dbReference>
<dbReference type="InterPro" id="IPR058954">
    <property type="entry name" value="AAA_lid_SMAX1"/>
</dbReference>
<dbReference type="InterPro" id="IPR036628">
    <property type="entry name" value="Clp_N_dom_sf"/>
</dbReference>
<dbReference type="InParanoid" id="A0A7J7CWJ2"/>
<dbReference type="Proteomes" id="UP000593562">
    <property type="component" value="Unassembled WGS sequence"/>
</dbReference>
<evidence type="ECO:0000256" key="3">
    <source>
        <dbReference type="ARBA" id="ARBA00023015"/>
    </source>
</evidence>
<evidence type="ECO:0000256" key="1">
    <source>
        <dbReference type="ARBA" id="ARBA00008675"/>
    </source>
</evidence>
<keyword evidence="8" id="KW-1185">Reference proteome</keyword>
<keyword evidence="4" id="KW-0804">Transcription</keyword>
<dbReference type="PROSITE" id="PS51903">
    <property type="entry name" value="CLP_R"/>
    <property type="match status" value="2"/>
</dbReference>
<dbReference type="Gene3D" id="3.40.50.300">
    <property type="entry name" value="P-loop containing nucleotide triphosphate hydrolases"/>
    <property type="match status" value="1"/>
</dbReference>